<reference evidence="2" key="1">
    <citation type="submission" date="2022-03" db="EMBL/GenBank/DDBJ databases">
        <authorList>
            <person name="Lindestad O."/>
        </authorList>
    </citation>
    <scope>NUCLEOTIDE SEQUENCE</scope>
</reference>
<dbReference type="AlphaFoldDB" id="A0A8S4QLC1"/>
<name>A0A8S4QLC1_9NEOP</name>
<dbReference type="InterPro" id="IPR013087">
    <property type="entry name" value="Znf_C2H2_type"/>
</dbReference>
<organism evidence="2 3">
    <name type="scientific">Pararge aegeria aegeria</name>
    <dbReference type="NCBI Taxonomy" id="348720"/>
    <lineage>
        <taxon>Eukaryota</taxon>
        <taxon>Metazoa</taxon>
        <taxon>Ecdysozoa</taxon>
        <taxon>Arthropoda</taxon>
        <taxon>Hexapoda</taxon>
        <taxon>Insecta</taxon>
        <taxon>Pterygota</taxon>
        <taxon>Neoptera</taxon>
        <taxon>Endopterygota</taxon>
        <taxon>Lepidoptera</taxon>
        <taxon>Glossata</taxon>
        <taxon>Ditrysia</taxon>
        <taxon>Papilionoidea</taxon>
        <taxon>Nymphalidae</taxon>
        <taxon>Satyrinae</taxon>
        <taxon>Satyrini</taxon>
        <taxon>Parargina</taxon>
        <taxon>Pararge</taxon>
    </lineage>
</organism>
<dbReference type="EMBL" id="CAKXAJ010011051">
    <property type="protein sequence ID" value="CAH2211736.1"/>
    <property type="molecule type" value="Genomic_DNA"/>
</dbReference>
<dbReference type="Gene3D" id="3.30.160.60">
    <property type="entry name" value="Classic Zinc Finger"/>
    <property type="match status" value="1"/>
</dbReference>
<feature type="domain" description="C2H2-type" evidence="1">
    <location>
        <begin position="40"/>
        <end position="61"/>
    </location>
</feature>
<dbReference type="PANTHER" id="PTHR15021:SF0">
    <property type="entry name" value="DISCO-RELATED, ISOFORM A-RELATED"/>
    <property type="match status" value="1"/>
</dbReference>
<proteinExistence type="predicted"/>
<dbReference type="Proteomes" id="UP000838756">
    <property type="component" value="Unassembled WGS sequence"/>
</dbReference>
<gene>
    <name evidence="2" type="primary">jg18155</name>
    <name evidence="2" type="ORF">PAEG_LOCUS3445</name>
</gene>
<dbReference type="GO" id="GO:0006355">
    <property type="term" value="P:regulation of DNA-templated transcription"/>
    <property type="evidence" value="ECO:0007669"/>
    <property type="project" value="TreeGrafter"/>
</dbReference>
<dbReference type="GO" id="GO:0005634">
    <property type="term" value="C:nucleus"/>
    <property type="evidence" value="ECO:0007669"/>
    <property type="project" value="TreeGrafter"/>
</dbReference>
<accession>A0A8S4QLC1</accession>
<comment type="caution">
    <text evidence="2">The sequence shown here is derived from an EMBL/GenBank/DDBJ whole genome shotgun (WGS) entry which is preliminary data.</text>
</comment>
<keyword evidence="3" id="KW-1185">Reference proteome</keyword>
<sequence>MGAKFNTNNDQLNRRALVYPPRHRDIGLIASNKTDKRVMCKICFKICSNRSSLRAHNSSVHLQQKYQCAVERCRRLFSTQYSRNRHSDSPKQELHSARVEEINITRNRNFEQLFPVPALARPPLLSLHDLLLNSAALLPPPVAAGYELPQMPMRTYFLMIPAPLLIQKTQKRTDARN</sequence>
<evidence type="ECO:0000259" key="1">
    <source>
        <dbReference type="PROSITE" id="PS00028"/>
    </source>
</evidence>
<evidence type="ECO:0000313" key="2">
    <source>
        <dbReference type="EMBL" id="CAH2211736.1"/>
    </source>
</evidence>
<protein>
    <submittedName>
        <fullName evidence="2">Jg18155 protein</fullName>
    </submittedName>
</protein>
<dbReference type="InterPro" id="IPR040436">
    <property type="entry name" value="Disconnected-like"/>
</dbReference>
<dbReference type="PROSITE" id="PS00028">
    <property type="entry name" value="ZINC_FINGER_C2H2_1"/>
    <property type="match status" value="1"/>
</dbReference>
<dbReference type="PANTHER" id="PTHR15021">
    <property type="entry name" value="DISCONNECTED-RELATED"/>
    <property type="match status" value="1"/>
</dbReference>
<evidence type="ECO:0000313" key="3">
    <source>
        <dbReference type="Proteomes" id="UP000838756"/>
    </source>
</evidence>